<evidence type="ECO:0000259" key="2">
    <source>
        <dbReference type="PROSITE" id="PS50048"/>
    </source>
</evidence>
<reference evidence="3 4" key="1">
    <citation type="journal article" date="2016" name="PLoS Pathog.">
        <title>Biosynthesis of antibiotic leucinostatins in bio-control fungus Purpureocillium lilacinum and their inhibition on phytophthora revealed by genome mining.</title>
        <authorList>
            <person name="Wang G."/>
            <person name="Liu Z."/>
            <person name="Lin R."/>
            <person name="Li E."/>
            <person name="Mao Z."/>
            <person name="Ling J."/>
            <person name="Yang Y."/>
            <person name="Yin W.B."/>
            <person name="Xie B."/>
        </authorList>
    </citation>
    <scope>NUCLEOTIDE SEQUENCE [LARGE SCALE GENOMIC DNA]</scope>
    <source>
        <strain evidence="3">170</strain>
    </source>
</reference>
<proteinExistence type="predicted"/>
<dbReference type="RefSeq" id="XP_018141908.1">
    <property type="nucleotide sequence ID" value="XM_018284975.1"/>
</dbReference>
<organism evidence="3 4">
    <name type="scientific">Pochonia chlamydosporia 170</name>
    <dbReference type="NCBI Taxonomy" id="1380566"/>
    <lineage>
        <taxon>Eukaryota</taxon>
        <taxon>Fungi</taxon>
        <taxon>Dikarya</taxon>
        <taxon>Ascomycota</taxon>
        <taxon>Pezizomycotina</taxon>
        <taxon>Sordariomycetes</taxon>
        <taxon>Hypocreomycetidae</taxon>
        <taxon>Hypocreales</taxon>
        <taxon>Clavicipitaceae</taxon>
        <taxon>Pochonia</taxon>
    </lineage>
</organism>
<dbReference type="GeneID" id="28848969"/>
<dbReference type="InterPro" id="IPR001138">
    <property type="entry name" value="Zn2Cys6_DnaBD"/>
</dbReference>
<dbReference type="AlphaFoldDB" id="A0A179FGC7"/>
<dbReference type="InterPro" id="IPR036864">
    <property type="entry name" value="Zn2-C6_fun-type_DNA-bd_sf"/>
</dbReference>
<dbReference type="CDD" id="cd12148">
    <property type="entry name" value="fungal_TF_MHR"/>
    <property type="match status" value="1"/>
</dbReference>
<dbReference type="PROSITE" id="PS00463">
    <property type="entry name" value="ZN2_CY6_FUNGAL_1"/>
    <property type="match status" value="1"/>
</dbReference>
<dbReference type="GO" id="GO:0000981">
    <property type="term" value="F:DNA-binding transcription factor activity, RNA polymerase II-specific"/>
    <property type="evidence" value="ECO:0007669"/>
    <property type="project" value="InterPro"/>
</dbReference>
<keyword evidence="4" id="KW-1185">Reference proteome</keyword>
<feature type="domain" description="Zn(2)-C6 fungal-type" evidence="2">
    <location>
        <begin position="35"/>
        <end position="65"/>
    </location>
</feature>
<dbReference type="Proteomes" id="UP000078397">
    <property type="component" value="Unassembled WGS sequence"/>
</dbReference>
<dbReference type="Pfam" id="PF00172">
    <property type="entry name" value="Zn_clus"/>
    <property type="match status" value="1"/>
</dbReference>
<dbReference type="SMART" id="SM00066">
    <property type="entry name" value="GAL4"/>
    <property type="match status" value="1"/>
</dbReference>
<dbReference type="GO" id="GO:0008270">
    <property type="term" value="F:zinc ion binding"/>
    <property type="evidence" value="ECO:0007669"/>
    <property type="project" value="InterPro"/>
</dbReference>
<dbReference type="SUPFAM" id="SSF57701">
    <property type="entry name" value="Zn2/Cys6 DNA-binding domain"/>
    <property type="match status" value="1"/>
</dbReference>
<comment type="caution">
    <text evidence="3">The sequence shown here is derived from an EMBL/GenBank/DDBJ whole genome shotgun (WGS) entry which is preliminary data.</text>
</comment>
<dbReference type="KEGG" id="pchm:VFPPC_05850"/>
<name>A0A179FGC7_METCM</name>
<gene>
    <name evidence="3" type="ORF">VFPPC_05850</name>
</gene>
<dbReference type="PROSITE" id="PS50048">
    <property type="entry name" value="ZN2_CY6_FUNGAL_2"/>
    <property type="match status" value="1"/>
</dbReference>
<keyword evidence="1" id="KW-0539">Nucleus</keyword>
<dbReference type="EMBL" id="LSBJ02000005">
    <property type="protein sequence ID" value="OAQ64594.1"/>
    <property type="molecule type" value="Genomic_DNA"/>
</dbReference>
<dbReference type="PANTHER" id="PTHR47256:SF3">
    <property type="entry name" value="ZN(II)2CYS6 TRANSCRIPTION FACTOR (EUROFUNG)"/>
    <property type="match status" value="1"/>
</dbReference>
<dbReference type="STRING" id="1380566.A0A179FGC7"/>
<sequence length="638" mass="71545">MPVRQLLPKPPFVPALQLEKDGENQAPKRQGVSLACDRCRKRKVKCDGARPACAVCCSANIECKYTTRGSSLAQRYVGLQESYNELRQAVEAMCSGSERDAVDIVKHIRLAQGLDNIIPSLCNHPRVVQYRLLSPEQQSTWVKDAHPVEASGFISPKLVANCTEHQYLLPVSQWTTVSQDDVWLSHLLRLFWTWDTTLTRIIHRDLLVDMISTRHGVNENSDGKLVAQFCSELLINALLAYSSDCFGFVSQHKPAAQGRDFAKEAYRLLETRSVNNCVSLIQAVAILSIYENAFGDPKKGASLFFETLLDLRSNLEPVNKSMVLNDDALGPKVQDALSFISSGFYCLDVKMCLIASPTVPAGWTRQLLANDGNGPSPNMQMRSDTLWIPYPLSVQPRISYSFEASQIEHELVRLTAECLEATEMNGQSLMPNHLGASNIYNRLIRWKNVNSRRFHGSSSILPSWTGILAFYHTTCIKLLSPFIQLPFLEFPRGRPARALSVEHSESLISILKEYNAAFAGRQDYWLLHTCEIAVKHLLLEKNLLDPTEDYLAKGCELLYSIGRYMPQANRILDDVNNHIKEKNIEVSDRVKTMLQAGSTRVRPTIIANASYLQLDPNDAKRMLVGSMAFNEAIESIAS</sequence>
<dbReference type="OrthoDB" id="5595695at2759"/>
<dbReference type="Gene3D" id="4.10.240.10">
    <property type="entry name" value="Zn(2)-C6 fungal-type DNA-binding domain"/>
    <property type="match status" value="1"/>
</dbReference>
<protein>
    <submittedName>
        <fullName evidence="3">Fungal specific transcription factor</fullName>
    </submittedName>
</protein>
<evidence type="ECO:0000313" key="4">
    <source>
        <dbReference type="Proteomes" id="UP000078397"/>
    </source>
</evidence>
<evidence type="ECO:0000313" key="3">
    <source>
        <dbReference type="EMBL" id="OAQ64594.1"/>
    </source>
</evidence>
<dbReference type="PANTHER" id="PTHR47256">
    <property type="entry name" value="ZN(II)2CYS6 TRANSCRIPTION FACTOR (EUROFUNG)-RELATED"/>
    <property type="match status" value="1"/>
</dbReference>
<evidence type="ECO:0000256" key="1">
    <source>
        <dbReference type="ARBA" id="ARBA00023242"/>
    </source>
</evidence>
<dbReference type="CDD" id="cd00067">
    <property type="entry name" value="GAL4"/>
    <property type="match status" value="1"/>
</dbReference>
<accession>A0A179FGC7</accession>
<dbReference type="InterPro" id="IPR053187">
    <property type="entry name" value="Notoamide_regulator"/>
</dbReference>